<gene>
    <name evidence="3" type="ORF">CDD82_5975</name>
</gene>
<feature type="chain" id="PRO_5013219899" description="Secreted protein" evidence="2">
    <location>
        <begin position="23"/>
        <end position="371"/>
    </location>
</feature>
<evidence type="ECO:0000256" key="1">
    <source>
        <dbReference type="SAM" id="MobiDB-lite"/>
    </source>
</evidence>
<evidence type="ECO:0000313" key="3">
    <source>
        <dbReference type="EMBL" id="PHH72449.1"/>
    </source>
</evidence>
<accession>A0A2C5XHD6</accession>
<sequence length="371" mass="42922">MAIKHHLIAAVISALLLATTWSVPVDPHSHGFLVDAAMPDGQYSIDLMANGNHLVHRWSESGKRWQKLRKRQGTTETTFLVDDDLQEVKSVSYDQYAPQRLPFPEAETHCLHYRDYNTLNYPLIQADYYASKQALFNWCNLYPVVEGHVALALDGNVAVYVCQRRMTGLSTNYCSEGEFKAAEARINATCGLSSGYTYIRDWNKEYGRAWRGERTCRRWGQMKGLLHTGAVAFNDGPGKGELTKEPKGLRDARLPQDLLNETLFEQERPEYMSDDGIRKNHRMNYGEFTGGWFKLWATLTFKWDKHTGKLKPGLKDTYNQDKEHFDDWESHNDSRQRLHRDTPDAPGEEIWTDWSERLWDGSKKKKYKFDS</sequence>
<reference evidence="3 4" key="1">
    <citation type="submission" date="2017-06" db="EMBL/GenBank/DDBJ databases">
        <title>Ant-infecting Ophiocordyceps genomes reveal a high diversity of potential behavioral manipulation genes and a possible major role for enterotoxins.</title>
        <authorList>
            <person name="De Bekker C."/>
            <person name="Evans H.C."/>
            <person name="Brachmann A."/>
            <person name="Hughes D.P."/>
        </authorList>
    </citation>
    <scope>NUCLEOTIDE SEQUENCE [LARGE SCALE GENOMIC DNA]</scope>
    <source>
        <strain evidence="3 4">1348a</strain>
    </source>
</reference>
<feature type="region of interest" description="Disordered" evidence="1">
    <location>
        <begin position="325"/>
        <end position="348"/>
    </location>
</feature>
<proteinExistence type="predicted"/>
<keyword evidence="4" id="KW-1185">Reference proteome</keyword>
<dbReference type="EMBL" id="NJEU01000583">
    <property type="protein sequence ID" value="PHH72449.1"/>
    <property type="molecule type" value="Genomic_DNA"/>
</dbReference>
<organism evidence="3 4">
    <name type="scientific">Ophiocordyceps australis</name>
    <dbReference type="NCBI Taxonomy" id="1399860"/>
    <lineage>
        <taxon>Eukaryota</taxon>
        <taxon>Fungi</taxon>
        <taxon>Dikarya</taxon>
        <taxon>Ascomycota</taxon>
        <taxon>Pezizomycotina</taxon>
        <taxon>Sordariomycetes</taxon>
        <taxon>Hypocreomycetidae</taxon>
        <taxon>Hypocreales</taxon>
        <taxon>Ophiocordycipitaceae</taxon>
        <taxon>Ophiocordyceps</taxon>
    </lineage>
</organism>
<name>A0A2C5XHD6_9HYPO</name>
<keyword evidence="2" id="KW-0732">Signal</keyword>
<dbReference type="AlphaFoldDB" id="A0A2C5XHD6"/>
<evidence type="ECO:0000313" key="4">
    <source>
        <dbReference type="Proteomes" id="UP000224854"/>
    </source>
</evidence>
<evidence type="ECO:0000256" key="2">
    <source>
        <dbReference type="SAM" id="SignalP"/>
    </source>
</evidence>
<dbReference type="Proteomes" id="UP000224854">
    <property type="component" value="Unassembled WGS sequence"/>
</dbReference>
<evidence type="ECO:0008006" key="5">
    <source>
        <dbReference type="Google" id="ProtNLM"/>
    </source>
</evidence>
<comment type="caution">
    <text evidence="3">The sequence shown here is derived from an EMBL/GenBank/DDBJ whole genome shotgun (WGS) entry which is preliminary data.</text>
</comment>
<protein>
    <recommendedName>
        <fullName evidence="5">Secreted protein</fullName>
    </recommendedName>
</protein>
<feature type="signal peptide" evidence="2">
    <location>
        <begin position="1"/>
        <end position="22"/>
    </location>
</feature>
<dbReference type="OrthoDB" id="4927388at2759"/>
<feature type="compositionally biased region" description="Basic and acidic residues" evidence="1">
    <location>
        <begin position="325"/>
        <end position="343"/>
    </location>
</feature>